<organism evidence="5">
    <name type="scientific">Dictyoglomus thermophilum</name>
    <dbReference type="NCBI Taxonomy" id="14"/>
    <lineage>
        <taxon>Bacteria</taxon>
        <taxon>Pseudomonadati</taxon>
        <taxon>Dictyoglomota</taxon>
        <taxon>Dictyoglomia</taxon>
        <taxon>Dictyoglomales</taxon>
        <taxon>Dictyoglomaceae</taxon>
        <taxon>Dictyoglomus</taxon>
    </lineage>
</organism>
<dbReference type="InterPro" id="IPR029064">
    <property type="entry name" value="Ribosomal_eL30-like_sf"/>
</dbReference>
<dbReference type="SUPFAM" id="SSF55315">
    <property type="entry name" value="L30e-like"/>
    <property type="match status" value="1"/>
</dbReference>
<dbReference type="InterPro" id="IPR051259">
    <property type="entry name" value="rRNA_Methyltransferase"/>
</dbReference>
<evidence type="ECO:0000313" key="5">
    <source>
        <dbReference type="EMBL" id="HFX13821.1"/>
    </source>
</evidence>
<gene>
    <name evidence="5" type="ORF">ENW00_06675</name>
</gene>
<dbReference type="GO" id="GO:0003723">
    <property type="term" value="F:RNA binding"/>
    <property type="evidence" value="ECO:0007669"/>
    <property type="project" value="InterPro"/>
</dbReference>
<dbReference type="PANTHER" id="PTHR43191">
    <property type="entry name" value="RRNA METHYLTRANSFERASE 3"/>
    <property type="match status" value="1"/>
</dbReference>
<evidence type="ECO:0000256" key="3">
    <source>
        <dbReference type="ARBA" id="ARBA00022679"/>
    </source>
</evidence>
<dbReference type="SMART" id="SM00967">
    <property type="entry name" value="SpoU_sub_bind"/>
    <property type="match status" value="1"/>
</dbReference>
<comment type="similarity">
    <text evidence="1">Belongs to the class IV-like SAM-binding methyltransferase superfamily. RNA methyltransferase TrmH family.</text>
</comment>
<dbReference type="Pfam" id="PF22435">
    <property type="entry name" value="MRM3-like_sub_bind"/>
    <property type="match status" value="1"/>
</dbReference>
<dbReference type="GO" id="GO:0006396">
    <property type="term" value="P:RNA processing"/>
    <property type="evidence" value="ECO:0007669"/>
    <property type="project" value="InterPro"/>
</dbReference>
<dbReference type="SUPFAM" id="SSF75217">
    <property type="entry name" value="alpha/beta knot"/>
    <property type="match status" value="1"/>
</dbReference>
<dbReference type="GO" id="GO:0005737">
    <property type="term" value="C:cytoplasm"/>
    <property type="evidence" value="ECO:0007669"/>
    <property type="project" value="UniProtKB-ARBA"/>
</dbReference>
<dbReference type="PANTHER" id="PTHR43191:SF2">
    <property type="entry name" value="RRNA METHYLTRANSFERASE 3, MITOCHONDRIAL"/>
    <property type="match status" value="1"/>
</dbReference>
<keyword evidence="3 5" id="KW-0808">Transferase</keyword>
<evidence type="ECO:0000256" key="2">
    <source>
        <dbReference type="ARBA" id="ARBA00022603"/>
    </source>
</evidence>
<dbReference type="CDD" id="cd18095">
    <property type="entry name" value="SpoU-like_rRNA-MTase"/>
    <property type="match status" value="1"/>
</dbReference>
<dbReference type="AlphaFoldDB" id="A0A7C3RVZ9"/>
<keyword evidence="2 5" id="KW-0489">Methyltransferase</keyword>
<dbReference type="Pfam" id="PF00588">
    <property type="entry name" value="SpoU_methylase"/>
    <property type="match status" value="1"/>
</dbReference>
<reference evidence="5" key="1">
    <citation type="journal article" date="2020" name="mSystems">
        <title>Genome- and Community-Level Interaction Insights into Carbon Utilization and Element Cycling Functions of Hydrothermarchaeota in Hydrothermal Sediment.</title>
        <authorList>
            <person name="Zhou Z."/>
            <person name="Liu Y."/>
            <person name="Xu W."/>
            <person name="Pan J."/>
            <person name="Luo Z.H."/>
            <person name="Li M."/>
        </authorList>
    </citation>
    <scope>NUCLEOTIDE SEQUENCE [LARGE SCALE GENOMIC DNA]</scope>
    <source>
        <strain evidence="5">SpSt-81</strain>
    </source>
</reference>
<name>A0A7C3RVZ9_DICTH</name>
<sequence length="268" mass="30783">MKYISSISNPEVKEILKLHDKEKRRKLNKCIVEGWRLILDAIKSGVLIEKVFVSKSYWEEKRDEIEKLVSFSIIRIVDDSLMKKISLLETPPGIMGVFPLFFSEKWEILKDKNNITVLFVDNVQDPGNLGTIIRVSEGAGVTAVILSKNTVDPYNYKVIRASTGSIFRLPIWFANKDEIKEKFKGWKVIIADPKAEKIYFRENLVGSFLLIVGNEAWGVKKEEYLDMNPILLRIPLKKEVDSLNVSIATSIFLFEAQRQRYEGGIINE</sequence>
<dbReference type="InterPro" id="IPR029028">
    <property type="entry name" value="Alpha/beta_knot_MTases"/>
</dbReference>
<protein>
    <submittedName>
        <fullName evidence="5">RNA methyltransferase</fullName>
    </submittedName>
</protein>
<feature type="domain" description="RNA 2-O ribose methyltransferase substrate binding" evidence="4">
    <location>
        <begin position="31"/>
        <end position="104"/>
    </location>
</feature>
<dbReference type="GO" id="GO:0032259">
    <property type="term" value="P:methylation"/>
    <property type="evidence" value="ECO:0007669"/>
    <property type="project" value="UniProtKB-KW"/>
</dbReference>
<dbReference type="GO" id="GO:0008173">
    <property type="term" value="F:RNA methyltransferase activity"/>
    <property type="evidence" value="ECO:0007669"/>
    <property type="project" value="InterPro"/>
</dbReference>
<dbReference type="InterPro" id="IPR053888">
    <property type="entry name" value="MRM3-like_sub_bind"/>
</dbReference>
<dbReference type="InterPro" id="IPR013123">
    <property type="entry name" value="SpoU_subst-bd"/>
</dbReference>
<accession>A0A7C3RVZ9</accession>
<dbReference type="Gene3D" id="3.40.1280.10">
    <property type="match status" value="1"/>
</dbReference>
<dbReference type="InterPro" id="IPR029026">
    <property type="entry name" value="tRNA_m1G_MTases_N"/>
</dbReference>
<evidence type="ECO:0000256" key="1">
    <source>
        <dbReference type="ARBA" id="ARBA00007228"/>
    </source>
</evidence>
<proteinExistence type="inferred from homology"/>
<evidence type="ECO:0000259" key="4">
    <source>
        <dbReference type="SMART" id="SM00967"/>
    </source>
</evidence>
<dbReference type="EMBL" id="DTIN01000025">
    <property type="protein sequence ID" value="HFX13821.1"/>
    <property type="molecule type" value="Genomic_DNA"/>
</dbReference>
<dbReference type="Gene3D" id="3.30.1330.30">
    <property type="match status" value="1"/>
</dbReference>
<dbReference type="InterPro" id="IPR001537">
    <property type="entry name" value="SpoU_MeTrfase"/>
</dbReference>
<comment type="caution">
    <text evidence="5">The sequence shown here is derived from an EMBL/GenBank/DDBJ whole genome shotgun (WGS) entry which is preliminary data.</text>
</comment>